<name>E8ZIT5_MYCHL</name>
<protein>
    <submittedName>
        <fullName evidence="1">Uncharacterized protein</fullName>
    </submittedName>
</protein>
<evidence type="ECO:0000313" key="1">
    <source>
        <dbReference type="EMBL" id="CBY93056.1"/>
    </source>
</evidence>
<dbReference type="EMBL" id="FR773153">
    <property type="protein sequence ID" value="CBY93056.1"/>
    <property type="molecule type" value="Genomic_DNA"/>
</dbReference>
<keyword evidence="2" id="KW-1185">Reference proteome</keyword>
<dbReference type="AlphaFoldDB" id="E8ZIT5"/>
<reference evidence="1 2" key="1">
    <citation type="journal article" date="2011" name="J. Bacteriol.">
        <title>Complete genome sequence of Mycoplasma haemofelis, a hemotropic mycoplasma.</title>
        <authorList>
            <person name="Barker E.N."/>
            <person name="Helps C.R."/>
            <person name="Peters I.R."/>
            <person name="Darby A.C."/>
            <person name="Radford A.D."/>
            <person name="Tasker S."/>
        </authorList>
    </citation>
    <scope>NUCLEOTIDE SEQUENCE [LARGE SCALE GENOMIC DNA]</scope>
    <source>
        <strain evidence="1 2">Langford 1</strain>
    </source>
</reference>
<organism evidence="1 2">
    <name type="scientific">Mycoplasma haemofelis (strain Langford 1)</name>
    <name type="common">Haemobartonella felis</name>
    <dbReference type="NCBI Taxonomy" id="941640"/>
    <lineage>
        <taxon>Bacteria</taxon>
        <taxon>Bacillati</taxon>
        <taxon>Mycoplasmatota</taxon>
        <taxon>Mollicutes</taxon>
        <taxon>Mycoplasmataceae</taxon>
        <taxon>Mycoplasma</taxon>
    </lineage>
</organism>
<gene>
    <name evidence="1" type="ORF">HF1_10480</name>
</gene>
<accession>E8ZIT5</accession>
<evidence type="ECO:0000313" key="2">
    <source>
        <dbReference type="Proteomes" id="UP000008637"/>
    </source>
</evidence>
<sequence length="102" mass="11983">MVRNVKSLCTPKGFSSISDLINQRKETSLLLTDSKNSLKLEKKYNDIKEWASWTAENKTSNGNKEDLSDWCKESKDKNFYDQGVFSEVYPKFRYRCLDEQKN</sequence>
<dbReference type="Proteomes" id="UP000008637">
    <property type="component" value="Chromosome"/>
</dbReference>
<dbReference type="KEGG" id="mha:HF1_10480"/>
<proteinExistence type="predicted"/>
<dbReference type="HOGENOM" id="CLU_2274223_0_0_14"/>